<dbReference type="GeneID" id="15807307"/>
<reference evidence="2 3" key="1">
    <citation type="journal article" date="2012" name="BMC Genomics">
        <title>Comparative genomic analysis and phylogenetic position of Theileria equi.</title>
        <authorList>
            <person name="Kappmeyer L.S."/>
            <person name="Thiagarajan M."/>
            <person name="Herndon D.R."/>
            <person name="Ramsay J.D."/>
            <person name="Caler E."/>
            <person name="Djikeng A."/>
            <person name="Gillespie J.J."/>
            <person name="Lau A.O."/>
            <person name="Roalson E.H."/>
            <person name="Silva J.C."/>
            <person name="Silva M.G."/>
            <person name="Suarez C.E."/>
            <person name="Ueti M.W."/>
            <person name="Nene V.M."/>
            <person name="Mealey R.H."/>
            <person name="Knowles D.P."/>
            <person name="Brayton K.A."/>
        </authorList>
    </citation>
    <scope>NUCLEOTIDE SEQUENCE [LARGE SCALE GENOMIC DNA]</scope>
    <source>
        <strain evidence="2 3">WA</strain>
    </source>
</reference>
<accession>L0AX96</accession>
<proteinExistence type="predicted"/>
<dbReference type="STRING" id="1537102.L0AX96"/>
<organism evidence="2 3">
    <name type="scientific">Theileria equi strain WA</name>
    <dbReference type="NCBI Taxonomy" id="1537102"/>
    <lineage>
        <taxon>Eukaryota</taxon>
        <taxon>Sar</taxon>
        <taxon>Alveolata</taxon>
        <taxon>Apicomplexa</taxon>
        <taxon>Aconoidasida</taxon>
        <taxon>Piroplasmida</taxon>
        <taxon>Theileriidae</taxon>
        <taxon>Theileria</taxon>
    </lineage>
</organism>
<dbReference type="Proteomes" id="UP000031512">
    <property type="component" value="Chromosome 1"/>
</dbReference>
<dbReference type="KEGG" id="beq:BEWA_023630"/>
<evidence type="ECO:0000313" key="3">
    <source>
        <dbReference type="Proteomes" id="UP000031512"/>
    </source>
</evidence>
<dbReference type="EMBL" id="CP001669">
    <property type="protein sequence ID" value="AFZ79514.1"/>
    <property type="molecule type" value="Genomic_DNA"/>
</dbReference>
<dbReference type="InterPro" id="IPR024682">
    <property type="entry name" value="Npl4_Ub-like_dom"/>
</dbReference>
<dbReference type="Pfam" id="PF11543">
    <property type="entry name" value="UN_NPL4"/>
    <property type="match status" value="1"/>
</dbReference>
<name>L0AX96_THEEQ</name>
<keyword evidence="3" id="KW-1185">Reference proteome</keyword>
<dbReference type="SUPFAM" id="SSF54236">
    <property type="entry name" value="Ubiquitin-like"/>
    <property type="match status" value="1"/>
</dbReference>
<dbReference type="VEuPathDB" id="PiroplasmaDB:BEWA_023630"/>
<feature type="domain" description="Nuclear pore localisation protein Npl4 ubiquitin-like" evidence="1">
    <location>
        <begin position="6"/>
        <end position="80"/>
    </location>
</feature>
<evidence type="ECO:0000259" key="1">
    <source>
        <dbReference type="Pfam" id="PF11543"/>
    </source>
</evidence>
<gene>
    <name evidence="2" type="ORF">BEWA_023630</name>
</gene>
<dbReference type="InterPro" id="IPR029071">
    <property type="entry name" value="Ubiquitin-like_domsf"/>
</dbReference>
<evidence type="ECO:0000313" key="2">
    <source>
        <dbReference type="EMBL" id="AFZ79514.1"/>
    </source>
</evidence>
<dbReference type="Gene3D" id="3.10.20.90">
    <property type="entry name" value="Phosphatidylinositol 3-kinase Catalytic Subunit, Chain A, domain 1"/>
    <property type="match status" value="1"/>
</dbReference>
<protein>
    <recommendedName>
        <fullName evidence="1">Nuclear pore localisation protein Npl4 ubiquitin-like domain-containing protein</fullName>
    </recommendedName>
</protein>
<dbReference type="CDD" id="cd17055">
    <property type="entry name" value="Ubl_AtNPL4_like"/>
    <property type="match status" value="1"/>
</dbReference>
<dbReference type="AlphaFoldDB" id="L0AX96"/>
<sequence>MSFDGLVVRIRSSIGVSRISLSKDATFGDLKVELNRRFKVNEGTIVKLYTEDGQTEVFGPDSAPLTQLGISHGTSLFLEHASDYNDQEPSISYKSVEKVEVKEDKEEPGKVVLWIFGEYPIGTVSGKRI</sequence>
<dbReference type="RefSeq" id="XP_004829180.1">
    <property type="nucleotide sequence ID" value="XM_004829123.1"/>
</dbReference>